<dbReference type="Pfam" id="PF11559">
    <property type="entry name" value="ADIP"/>
    <property type="match status" value="1"/>
</dbReference>
<evidence type="ECO:0000256" key="2">
    <source>
        <dbReference type="ARBA" id="ARBA00023054"/>
    </source>
</evidence>
<dbReference type="EMBL" id="CP119893">
    <property type="protein sequence ID" value="WFD25837.1"/>
    <property type="molecule type" value="Genomic_DNA"/>
</dbReference>
<keyword evidence="2" id="KW-0175">Coiled coil</keyword>
<dbReference type="Proteomes" id="UP001213623">
    <property type="component" value="Chromosome 2"/>
</dbReference>
<gene>
    <name evidence="4" type="ORF">MNAN1_000804</name>
</gene>
<keyword evidence="5" id="KW-1185">Reference proteome</keyword>
<evidence type="ECO:0000313" key="4">
    <source>
        <dbReference type="EMBL" id="WFD25837.1"/>
    </source>
</evidence>
<protein>
    <submittedName>
        <fullName evidence="4">Uncharacterized protein</fullName>
    </submittedName>
</protein>
<dbReference type="InterPro" id="IPR021622">
    <property type="entry name" value="Afadin/alpha-actinin-bd"/>
</dbReference>
<feature type="region of interest" description="Disordered" evidence="3">
    <location>
        <begin position="107"/>
        <end position="133"/>
    </location>
</feature>
<reference evidence="4" key="1">
    <citation type="submission" date="2023-03" db="EMBL/GenBank/DDBJ databases">
        <title>Mating type loci evolution in Malassezia.</title>
        <authorList>
            <person name="Coelho M.A."/>
        </authorList>
    </citation>
    <scope>NUCLEOTIDE SEQUENCE</scope>
    <source>
        <strain evidence="4">CBS 9557</strain>
    </source>
</reference>
<proteinExistence type="inferred from homology"/>
<sequence length="330" mass="37562">MVATEEPLGLEEICDRIHARAYTKDRVSLDGLSEKKKQTLTTVLRSLLSEREEEVLVREQLLARHRTLEHKLEQCERHAEDEQRGTAHAETKLHALQSQLKYVTHTHRRQAQSALVDEQRQHRTTQEQLQRTSRQLQQVKLAAMQHRAATERRSERLKERLAALTQSHLKAYTPDIRIASPAFVARVSESDAGSMEAAQRAEAEKRQAALLETTLALKQLAVDAMVTLHEADVRLRKILAVEQVPERGSLRRSRTRATLGDLDMHQVFPPLRPLVTNDTEDTHPARRHLADLSAALQTHVADLSHWAAWQHAAGRASGLGPEEKRRRKEP</sequence>
<accession>A0AAF0J1E7</accession>
<dbReference type="AlphaFoldDB" id="A0AAF0J1E7"/>
<evidence type="ECO:0000313" key="5">
    <source>
        <dbReference type="Proteomes" id="UP001213623"/>
    </source>
</evidence>
<evidence type="ECO:0000256" key="1">
    <source>
        <dbReference type="ARBA" id="ARBA00009291"/>
    </source>
</evidence>
<evidence type="ECO:0000256" key="3">
    <source>
        <dbReference type="SAM" id="MobiDB-lite"/>
    </source>
</evidence>
<comment type="similarity">
    <text evidence="1">Belongs to the ADIP family.</text>
</comment>
<name>A0AAF0J1E7_9BASI</name>
<organism evidence="4 5">
    <name type="scientific">Malassezia nana</name>
    <dbReference type="NCBI Taxonomy" id="180528"/>
    <lineage>
        <taxon>Eukaryota</taxon>
        <taxon>Fungi</taxon>
        <taxon>Dikarya</taxon>
        <taxon>Basidiomycota</taxon>
        <taxon>Ustilaginomycotina</taxon>
        <taxon>Malasseziomycetes</taxon>
        <taxon>Malasseziales</taxon>
        <taxon>Malasseziaceae</taxon>
        <taxon>Malassezia</taxon>
    </lineage>
</organism>